<sequence>MPKEEVFQHMQSVFCCDAKPKALRGRIRGAKWANRAIYLLSSTVWGSCSWDIIYIASNRVNFYSEFNDYTINPDELIKGLKPAFNPDDTQTISVLLAIPSIIRKILGDLVPLERICECLGYELGGYNKLDLSGLEEILAEKTNTEHSKKRKGGPCITPSKKRRCDPSPTLPERGPFENSNGSSHSPIYATSSPSVPNSCSNPPINELFEDSTNASTATEGSLESPANSEIDDLFEEHPTSTSTPNESPLNNGATEANDETMDGSVNGIYLNTSINDPSTPESISFDHSPPKDNMPDLAPSLSNDMRAQSYPSVVDSESENRGSQPATSLLSGPNIFLNLDAESSMVTSSTSAEMLDQNSLQQRGKDNFGLFNMEGDTVQAYIEENHIE</sequence>
<name>A0A7T7BNX3_PENDI</name>
<feature type="compositionally biased region" description="Polar residues" evidence="1">
    <location>
        <begin position="210"/>
        <end position="227"/>
    </location>
</feature>
<evidence type="ECO:0000313" key="2">
    <source>
        <dbReference type="EMBL" id="QQK46745.1"/>
    </source>
</evidence>
<proteinExistence type="predicted"/>
<feature type="region of interest" description="Disordered" evidence="1">
    <location>
        <begin position="142"/>
        <end position="331"/>
    </location>
</feature>
<gene>
    <name evidence="2" type="ORF">Pdw03_1643</name>
</gene>
<protein>
    <submittedName>
        <fullName evidence="2">Uncharacterized protein</fullName>
    </submittedName>
</protein>
<feature type="compositionally biased region" description="Polar residues" evidence="1">
    <location>
        <begin position="321"/>
        <end position="331"/>
    </location>
</feature>
<feature type="compositionally biased region" description="Polar residues" evidence="1">
    <location>
        <begin position="300"/>
        <end position="311"/>
    </location>
</feature>
<evidence type="ECO:0000256" key="1">
    <source>
        <dbReference type="SAM" id="MobiDB-lite"/>
    </source>
</evidence>
<feature type="compositionally biased region" description="Polar residues" evidence="1">
    <location>
        <begin position="269"/>
        <end position="282"/>
    </location>
</feature>
<dbReference type="VEuPathDB" id="FungiDB:PDIP_87350"/>
<dbReference type="AlphaFoldDB" id="A0A7T7BNX3"/>
<dbReference type="EMBL" id="CP060778">
    <property type="protein sequence ID" value="QQK46745.1"/>
    <property type="molecule type" value="Genomic_DNA"/>
</dbReference>
<reference evidence="2 3" key="1">
    <citation type="submission" date="2020-08" db="EMBL/GenBank/DDBJ databases">
        <title>The completed genome sequence of the pathogenic ascomycete fungus Penicillium digitatum.</title>
        <authorList>
            <person name="Wang M."/>
        </authorList>
    </citation>
    <scope>NUCLEOTIDE SEQUENCE [LARGE SCALE GENOMIC DNA]</scope>
    <source>
        <strain evidence="2 3">PdW03</strain>
    </source>
</reference>
<dbReference type="RefSeq" id="XP_014530518.2">
    <property type="nucleotide sequence ID" value="XM_014675032.2"/>
</dbReference>
<feature type="compositionally biased region" description="Low complexity" evidence="1">
    <location>
        <begin position="191"/>
        <end position="205"/>
    </location>
</feature>
<dbReference type="GeneID" id="26237049"/>
<organism evidence="2 3">
    <name type="scientific">Penicillium digitatum</name>
    <name type="common">Green mold</name>
    <dbReference type="NCBI Taxonomy" id="36651"/>
    <lineage>
        <taxon>Eukaryota</taxon>
        <taxon>Fungi</taxon>
        <taxon>Dikarya</taxon>
        <taxon>Ascomycota</taxon>
        <taxon>Pezizomycotina</taxon>
        <taxon>Eurotiomycetes</taxon>
        <taxon>Eurotiomycetidae</taxon>
        <taxon>Eurotiales</taxon>
        <taxon>Aspergillaceae</taxon>
        <taxon>Penicillium</taxon>
    </lineage>
</organism>
<dbReference type="KEGG" id="pdp:PDIP_87350"/>
<dbReference type="Proteomes" id="UP000595662">
    <property type="component" value="Chromosome 5"/>
</dbReference>
<feature type="compositionally biased region" description="Polar residues" evidence="1">
    <location>
        <begin position="177"/>
        <end position="190"/>
    </location>
</feature>
<evidence type="ECO:0000313" key="3">
    <source>
        <dbReference type="Proteomes" id="UP000595662"/>
    </source>
</evidence>
<feature type="compositionally biased region" description="Polar residues" evidence="1">
    <location>
        <begin position="239"/>
        <end position="254"/>
    </location>
</feature>
<accession>A0A7T7BNX3</accession>
<dbReference type="VEuPathDB" id="FungiDB:PDIP_87340"/>